<proteinExistence type="predicted"/>
<dbReference type="RefSeq" id="WP_213945527.1">
    <property type="nucleotide sequence ID" value="NZ_JAHBGI010000013.1"/>
</dbReference>
<dbReference type="Pfam" id="PF16267">
    <property type="entry name" value="DUF4920"/>
    <property type="match status" value="1"/>
</dbReference>
<dbReference type="PROSITE" id="PS51257">
    <property type="entry name" value="PROKAR_LIPOPROTEIN"/>
    <property type="match status" value="1"/>
</dbReference>
<organism evidence="2 3">
    <name type="scientific">Litoribacter ruber</name>
    <dbReference type="NCBI Taxonomy" id="702568"/>
    <lineage>
        <taxon>Bacteria</taxon>
        <taxon>Pseudomonadati</taxon>
        <taxon>Bacteroidota</taxon>
        <taxon>Cytophagia</taxon>
        <taxon>Cytophagales</taxon>
        <taxon>Cyclobacteriaceae</taxon>
        <taxon>Litoribacter</taxon>
    </lineage>
</organism>
<evidence type="ECO:0000256" key="1">
    <source>
        <dbReference type="SAM" id="SignalP"/>
    </source>
</evidence>
<sequence length="169" mass="17982">MKQIITFCLAGGLLLSACDTGSSVNSDATTEETPGIVGNYGETVADENVANVQTMFAALNESGSFEGKVVGEIKEVCKSKGCWLSIELPNGELMRVTFKDYGFFVPTDSKGHLAVLEGRATKTTTSKETLRHYAEDAGKSAEEVEAIQGPKEEFTFEADGVLLKSAIAS</sequence>
<reference evidence="2 3" key="1">
    <citation type="submission" date="2021-05" db="EMBL/GenBank/DDBJ databases">
        <authorList>
            <person name="Zhang Z.D."/>
            <person name="Osman G."/>
        </authorList>
    </citation>
    <scope>NUCLEOTIDE SEQUENCE [LARGE SCALE GENOMIC DNA]</scope>
    <source>
        <strain evidence="2 3">KCTC 32217</strain>
    </source>
</reference>
<dbReference type="InterPro" id="IPR032577">
    <property type="entry name" value="DUF4920"/>
</dbReference>
<dbReference type="AlphaFoldDB" id="A0AAP2G1S5"/>
<keyword evidence="3" id="KW-1185">Reference proteome</keyword>
<gene>
    <name evidence="2" type="ORF">KI659_11645</name>
</gene>
<dbReference type="EMBL" id="JAHCMY010000006">
    <property type="protein sequence ID" value="MBS9524662.1"/>
    <property type="molecule type" value="Genomic_DNA"/>
</dbReference>
<comment type="caution">
    <text evidence="2">The sequence shown here is derived from an EMBL/GenBank/DDBJ whole genome shotgun (WGS) entry which is preliminary data.</text>
</comment>
<evidence type="ECO:0000313" key="3">
    <source>
        <dbReference type="Proteomes" id="UP001319104"/>
    </source>
</evidence>
<feature type="signal peptide" evidence="1">
    <location>
        <begin position="1"/>
        <end position="17"/>
    </location>
</feature>
<dbReference type="Proteomes" id="UP001319104">
    <property type="component" value="Unassembled WGS sequence"/>
</dbReference>
<protein>
    <submittedName>
        <fullName evidence="2">DUF4920 domain-containing protein</fullName>
    </submittedName>
</protein>
<evidence type="ECO:0000313" key="2">
    <source>
        <dbReference type="EMBL" id="MBS9524662.1"/>
    </source>
</evidence>
<feature type="chain" id="PRO_5042898823" evidence="1">
    <location>
        <begin position="18"/>
        <end position="169"/>
    </location>
</feature>
<keyword evidence="1" id="KW-0732">Signal</keyword>
<accession>A0AAP2G1S5</accession>
<name>A0AAP2G1S5_9BACT</name>